<evidence type="ECO:0000256" key="2">
    <source>
        <dbReference type="PIRSR" id="PIRSR640198-2"/>
    </source>
</evidence>
<gene>
    <name evidence="4" type="ORF">BOTBODRAFT_32939</name>
</gene>
<dbReference type="InParanoid" id="A0A067MQI2"/>
<reference evidence="5" key="1">
    <citation type="journal article" date="2014" name="Proc. Natl. Acad. Sci. U.S.A.">
        <title>Extensive sampling of basidiomycete genomes demonstrates inadequacy of the white-rot/brown-rot paradigm for wood decay fungi.</title>
        <authorList>
            <person name="Riley R."/>
            <person name="Salamov A.A."/>
            <person name="Brown D.W."/>
            <person name="Nagy L.G."/>
            <person name="Floudas D."/>
            <person name="Held B.W."/>
            <person name="Levasseur A."/>
            <person name="Lombard V."/>
            <person name="Morin E."/>
            <person name="Otillar R."/>
            <person name="Lindquist E.A."/>
            <person name="Sun H."/>
            <person name="LaButti K.M."/>
            <person name="Schmutz J."/>
            <person name="Jabbour D."/>
            <person name="Luo H."/>
            <person name="Baker S.E."/>
            <person name="Pisabarro A.G."/>
            <person name="Walton J.D."/>
            <person name="Blanchette R.A."/>
            <person name="Henrissat B."/>
            <person name="Martin F."/>
            <person name="Cullen D."/>
            <person name="Hibbett D.S."/>
            <person name="Grigoriev I.V."/>
        </authorList>
    </citation>
    <scope>NUCLEOTIDE SEQUENCE [LARGE SCALE GENOMIC DNA]</scope>
    <source>
        <strain evidence="5">FD-172 SS1</strain>
    </source>
</reference>
<evidence type="ECO:0000259" key="3">
    <source>
        <dbReference type="PROSITE" id="PS51459"/>
    </source>
</evidence>
<accession>A0A067MQI2</accession>
<keyword evidence="2" id="KW-0547">Nucleotide-binding</keyword>
<dbReference type="Gene3D" id="1.10.3290.10">
    <property type="entry name" value="Fido-like domain"/>
    <property type="match status" value="1"/>
</dbReference>
<dbReference type="SUPFAM" id="SSF140931">
    <property type="entry name" value="Fic-like"/>
    <property type="match status" value="1"/>
</dbReference>
<dbReference type="PANTHER" id="PTHR13504">
    <property type="entry name" value="FIDO DOMAIN-CONTAINING PROTEIN DDB_G0283145"/>
    <property type="match status" value="1"/>
</dbReference>
<dbReference type="InterPro" id="IPR040198">
    <property type="entry name" value="Fido_containing"/>
</dbReference>
<feature type="binding site" evidence="2">
    <location>
        <begin position="357"/>
        <end position="364"/>
    </location>
    <ligand>
        <name>ATP</name>
        <dbReference type="ChEBI" id="CHEBI:30616"/>
    </ligand>
</feature>
<keyword evidence="5" id="KW-1185">Reference proteome</keyword>
<organism evidence="4 5">
    <name type="scientific">Botryobasidium botryosum (strain FD-172 SS1)</name>
    <dbReference type="NCBI Taxonomy" id="930990"/>
    <lineage>
        <taxon>Eukaryota</taxon>
        <taxon>Fungi</taxon>
        <taxon>Dikarya</taxon>
        <taxon>Basidiomycota</taxon>
        <taxon>Agaricomycotina</taxon>
        <taxon>Agaricomycetes</taxon>
        <taxon>Cantharellales</taxon>
        <taxon>Botryobasidiaceae</taxon>
        <taxon>Botryobasidium</taxon>
    </lineage>
</organism>
<dbReference type="Pfam" id="PF02661">
    <property type="entry name" value="Fic"/>
    <property type="match status" value="1"/>
</dbReference>
<dbReference type="PANTHER" id="PTHR13504:SF38">
    <property type="entry name" value="FIDO DOMAIN-CONTAINING PROTEIN"/>
    <property type="match status" value="1"/>
</dbReference>
<proteinExistence type="predicted"/>
<protein>
    <recommendedName>
        <fullName evidence="3">Fido domain-containing protein</fullName>
    </recommendedName>
</protein>
<feature type="domain" description="Fido" evidence="3">
    <location>
        <begin position="262"/>
        <end position="411"/>
    </location>
</feature>
<dbReference type="InterPro" id="IPR003812">
    <property type="entry name" value="Fido"/>
</dbReference>
<name>A0A067MQI2_BOTB1</name>
<dbReference type="GO" id="GO:0005524">
    <property type="term" value="F:ATP binding"/>
    <property type="evidence" value="ECO:0007669"/>
    <property type="project" value="UniProtKB-KW"/>
</dbReference>
<dbReference type="OrthoDB" id="439046at2759"/>
<dbReference type="HOGENOM" id="CLU_051525_0_0_1"/>
<keyword evidence="2" id="KW-0067">ATP-binding</keyword>
<dbReference type="EMBL" id="KL198039">
    <property type="protein sequence ID" value="KDQ14152.1"/>
    <property type="molecule type" value="Genomic_DNA"/>
</dbReference>
<sequence>MALDRLLALPPPVSSPKRNSIKLPLEYAAWTKDGPLDTFPSFDAYESSIYDDVLVNFMDPSFLVQALENDLLPRQRVPFILVRTANVRASLQDLVGAEALYTEAATILGDSDPVFIDWLEDFKHVVQQKKEEYMVVWRNAPGVILEDWVPTADLAELPTEPVLSPDMASIASRWRAMREHAPETVERYLKSASVDTNLVESVFSIPPNSISNVIRIGFYYNSIEDVERRSSLADPDDIIRILKDTHKSLQRVFDIAAQKIALTTDEVFELHRSLMVHQKVTSRRPYRYVPTGRVRDHGVFVNTGMGYVRFCPPDQVREEIEAVVNHAQELMAQANHDPFSVAAWIHSAFVNCHPFADGNGRISRLLASIPLIQADLPPITIPPNMFKDYIHALREARLHGNYERLTQVFAQGMISTIENVERLPALTDSDRLRCSAQGRHCSPAYQAPQDDAGDVTISL</sequence>
<dbReference type="Proteomes" id="UP000027195">
    <property type="component" value="Unassembled WGS sequence"/>
</dbReference>
<evidence type="ECO:0000313" key="5">
    <source>
        <dbReference type="Proteomes" id="UP000027195"/>
    </source>
</evidence>
<dbReference type="STRING" id="930990.A0A067MQI2"/>
<dbReference type="AlphaFoldDB" id="A0A067MQI2"/>
<dbReference type="PROSITE" id="PS51459">
    <property type="entry name" value="FIDO"/>
    <property type="match status" value="1"/>
</dbReference>
<dbReference type="InterPro" id="IPR036597">
    <property type="entry name" value="Fido-like_dom_sf"/>
</dbReference>
<evidence type="ECO:0000313" key="4">
    <source>
        <dbReference type="EMBL" id="KDQ14152.1"/>
    </source>
</evidence>
<feature type="active site" evidence="1">
    <location>
        <position position="353"/>
    </location>
</feature>
<evidence type="ECO:0000256" key="1">
    <source>
        <dbReference type="PIRSR" id="PIRSR640198-1"/>
    </source>
</evidence>